<organism evidence="7 8">
    <name type="scientific">Fusarium vanettenii (strain ATCC MYA-4622 / CBS 123669 / FGSC 9596 / NRRL 45880 / 77-13-4)</name>
    <name type="common">Fusarium solani subsp. pisi</name>
    <dbReference type="NCBI Taxonomy" id="660122"/>
    <lineage>
        <taxon>Eukaryota</taxon>
        <taxon>Fungi</taxon>
        <taxon>Dikarya</taxon>
        <taxon>Ascomycota</taxon>
        <taxon>Pezizomycotina</taxon>
        <taxon>Sordariomycetes</taxon>
        <taxon>Hypocreomycetidae</taxon>
        <taxon>Hypocreales</taxon>
        <taxon>Nectriaceae</taxon>
        <taxon>Fusarium</taxon>
        <taxon>Fusarium solani species complex</taxon>
        <taxon>Fusarium vanettenii</taxon>
    </lineage>
</organism>
<dbReference type="InterPro" id="IPR029055">
    <property type="entry name" value="Ntn_hydrolases_N"/>
</dbReference>
<evidence type="ECO:0000313" key="8">
    <source>
        <dbReference type="Proteomes" id="UP000005206"/>
    </source>
</evidence>
<dbReference type="GeneID" id="9667511"/>
<dbReference type="RefSeq" id="XP_003048617.1">
    <property type="nucleotide sequence ID" value="XM_003048571.1"/>
</dbReference>
<reference evidence="7 8" key="1">
    <citation type="journal article" date="2009" name="PLoS Genet.">
        <title>The genome of Nectria haematococca: contribution of supernumerary chromosomes to gene expansion.</title>
        <authorList>
            <person name="Coleman J.J."/>
            <person name="Rounsley S.D."/>
            <person name="Rodriguez-Carres M."/>
            <person name="Kuo A."/>
            <person name="Wasmann C.C."/>
            <person name="Grimwood J."/>
            <person name="Schmutz J."/>
            <person name="Taga M."/>
            <person name="White G.J."/>
            <person name="Zhou S."/>
            <person name="Schwartz D.C."/>
            <person name="Freitag M."/>
            <person name="Ma L.J."/>
            <person name="Danchin E.G."/>
            <person name="Henrissat B."/>
            <person name="Coutinho P.M."/>
            <person name="Nelson D.R."/>
            <person name="Straney D."/>
            <person name="Napoli C.A."/>
            <person name="Barker B.M."/>
            <person name="Gribskov M."/>
            <person name="Rep M."/>
            <person name="Kroken S."/>
            <person name="Molnar I."/>
            <person name="Rensing C."/>
            <person name="Kennell J.C."/>
            <person name="Zamora J."/>
            <person name="Farman M.L."/>
            <person name="Selker E.U."/>
            <person name="Salamov A."/>
            <person name="Shapiro H."/>
            <person name="Pangilinan J."/>
            <person name="Lindquist E."/>
            <person name="Lamers C."/>
            <person name="Grigoriev I.V."/>
            <person name="Geiser D.M."/>
            <person name="Covert S.F."/>
            <person name="Temporini E."/>
            <person name="Vanetten H.D."/>
        </authorList>
    </citation>
    <scope>NUCLEOTIDE SEQUENCE [LARGE SCALE GENOMIC DNA]</scope>
    <source>
        <strain evidence="8">ATCC MYA-4622 / CBS 123669 / FGSC 9596 / NRRL 45880 / 77-13-4</strain>
    </source>
</reference>
<dbReference type="InterPro" id="IPR043138">
    <property type="entry name" value="GGT_lsub"/>
</dbReference>
<evidence type="ECO:0000256" key="6">
    <source>
        <dbReference type="SAM" id="Phobius"/>
    </source>
</evidence>
<dbReference type="OMA" id="EGNMVSY"/>
<evidence type="ECO:0000256" key="5">
    <source>
        <dbReference type="ARBA" id="ARBA00023136"/>
    </source>
</evidence>
<evidence type="ECO:0000256" key="3">
    <source>
        <dbReference type="ARBA" id="ARBA00022692"/>
    </source>
</evidence>
<dbReference type="OrthoDB" id="2015213at2759"/>
<proteinExistence type="inferred from homology"/>
<dbReference type="InterPro" id="IPR038213">
    <property type="entry name" value="IFI6/IFI27-like_sf"/>
</dbReference>
<dbReference type="eggNOG" id="KOG2410">
    <property type="taxonomic scope" value="Eukaryota"/>
</dbReference>
<keyword evidence="4 6" id="KW-1133">Transmembrane helix</keyword>
<dbReference type="GO" id="GO:0016020">
    <property type="term" value="C:membrane"/>
    <property type="evidence" value="ECO:0007669"/>
    <property type="project" value="UniProtKB-SubCell"/>
</dbReference>
<dbReference type="EMBL" id="GG698904">
    <property type="protein sequence ID" value="EEU42904.1"/>
    <property type="molecule type" value="Genomic_DNA"/>
</dbReference>
<dbReference type="STRING" id="660122.C7Z041"/>
<dbReference type="SUPFAM" id="SSF56235">
    <property type="entry name" value="N-terminal nucleophile aminohydrolases (Ntn hydrolases)"/>
    <property type="match status" value="1"/>
</dbReference>
<evidence type="ECO:0000256" key="4">
    <source>
        <dbReference type="ARBA" id="ARBA00022989"/>
    </source>
</evidence>
<evidence type="ECO:0000256" key="1">
    <source>
        <dbReference type="ARBA" id="ARBA00004141"/>
    </source>
</evidence>
<feature type="transmembrane region" description="Helical" evidence="6">
    <location>
        <begin position="121"/>
        <end position="146"/>
    </location>
</feature>
<evidence type="ECO:0008006" key="9">
    <source>
        <dbReference type="Google" id="ProtNLM"/>
    </source>
</evidence>
<sequence length="843" mass="90853">MHAIESLFCCLASRSVSAPIEPTEAIANEKTVITQQPVPYSDDAADQFVDILQTHRGSRDELHRRLNEVVSANGWTESLAEAILQKMEKLIKEGAKMAQPMADAIKKATDTALEFAKEHPVYTALIAAGTIIAIGVLVICDLAWVLNALGFAAKGPRLGIFAARWMSQIGNVSKGSIYAFLQRLGMPKLQSSRHCQLYPAIFPTVSISNKQRMIHFSALIRLFEVLLLCASSSSFNCHLINLGIMPLPTSSIYEPTTAGFTGYPSRRSVVHSTQGIVAAPQPLAANCGLEILRAGGNAAVTAGLNVTEPVSTGIGGDMFLLYYDAATKQVKALNGSGRSGAKYTLETIRKDLKIADGTIGQIPTHDVLAATIPGAAAGWYDTVERFGSGKLSLSQILDPAIRLAENGFPVSEIASHSWRSQEKLLRDSSPNYAEMLKKDPKAENGVRAPAPGEVFKNPTLAKTFRTLATEGKKGFYSGRIAEEIVKVVQDLGGHLELDDLKHHLETGTQNTEPISVKFRGQGLTSKDPNGGVELWEHPPNGQGIVALMALGIIEQLEKQGKIPIFKPEDFNTTPYLHAIIEALRLGFTDASWYVTDPDVTKVPTEGLISPEYLAERAKIFNPSKAHDGVQPGNPSFISPALQSCDTVYFTVTDSAGNAASFINSNYAGFGTAIIPKGCGFTLQNRGANFSLDPKHPNKLEPRKRPYHTIIPGMATNLSDGSLHSAFGVMGGFNQPQGQLQVLLGQAVAQLNPQQALDAPRICIGAGMPDEGNVLDWTVHVEEGIPEETIEGLKKLGHNVVVLKNWKRAMFGRGQIIRYTVDPDGTPIWSAGSDPRADGGAYPQ</sequence>
<dbReference type="AlphaFoldDB" id="C7Z041"/>
<gene>
    <name evidence="7" type="ORF">NECHADRAFT_47582</name>
</gene>
<dbReference type="Gene3D" id="6.10.110.10">
    <property type="match status" value="1"/>
</dbReference>
<evidence type="ECO:0000313" key="7">
    <source>
        <dbReference type="EMBL" id="EEU42904.1"/>
    </source>
</evidence>
<dbReference type="InterPro" id="IPR052896">
    <property type="entry name" value="GGT-like_enzyme"/>
</dbReference>
<dbReference type="PANTHER" id="PTHR43881">
    <property type="entry name" value="GAMMA-GLUTAMYLTRANSPEPTIDASE (AFU_ORTHOLOGUE AFUA_4G13580)"/>
    <property type="match status" value="1"/>
</dbReference>
<keyword evidence="8" id="KW-1185">Reference proteome</keyword>
<dbReference type="KEGG" id="nhe:NECHADRAFT_47582"/>
<dbReference type="Gene3D" id="3.60.20.40">
    <property type="match status" value="1"/>
</dbReference>
<dbReference type="VEuPathDB" id="FungiDB:NECHADRAFT_47582"/>
<dbReference type="Pfam" id="PF06140">
    <property type="entry name" value="Ifi-6-16"/>
    <property type="match status" value="1"/>
</dbReference>
<keyword evidence="5 6" id="KW-0472">Membrane</keyword>
<dbReference type="InterPro" id="IPR043137">
    <property type="entry name" value="GGT_ssub_C"/>
</dbReference>
<dbReference type="InParanoid" id="C7Z041"/>
<dbReference type="Proteomes" id="UP000005206">
    <property type="component" value="Chromosome 8"/>
</dbReference>
<protein>
    <recommendedName>
        <fullName evidence="9">Gamma-glutamyltranspeptidase</fullName>
    </recommendedName>
</protein>
<dbReference type="PRINTS" id="PR01210">
    <property type="entry name" value="GGTRANSPTASE"/>
</dbReference>
<evidence type="ECO:0000256" key="2">
    <source>
        <dbReference type="ARBA" id="ARBA00007262"/>
    </source>
</evidence>
<dbReference type="Gene3D" id="1.10.246.130">
    <property type="match status" value="1"/>
</dbReference>
<accession>C7Z041</accession>
<dbReference type="HOGENOM" id="CLU_014813_3_1_1"/>
<name>C7Z041_FUSV7</name>
<dbReference type="InterPro" id="IPR009311">
    <property type="entry name" value="IFI6/IFI27-like"/>
</dbReference>
<dbReference type="Pfam" id="PF01019">
    <property type="entry name" value="G_glu_transpept"/>
    <property type="match status" value="1"/>
</dbReference>
<keyword evidence="3 6" id="KW-0812">Transmembrane</keyword>
<dbReference type="PANTHER" id="PTHR43881:SF1">
    <property type="entry name" value="GAMMA-GLUTAMYLTRANSPEPTIDASE (AFU_ORTHOLOGUE AFUA_4G13580)"/>
    <property type="match status" value="1"/>
</dbReference>
<comment type="similarity">
    <text evidence="2">Belongs to the IFI6/IFI27 family.</text>
</comment>
<comment type="subcellular location">
    <subcellularLocation>
        <location evidence="1">Membrane</location>
        <topology evidence="1">Multi-pass membrane protein</topology>
    </subcellularLocation>
</comment>